<comment type="caution">
    <text evidence="1">The sequence shown here is derived from an EMBL/GenBank/DDBJ whole genome shotgun (WGS) entry which is preliminary data.</text>
</comment>
<evidence type="ECO:0000313" key="2">
    <source>
        <dbReference type="Proteomes" id="UP000324241"/>
    </source>
</evidence>
<proteinExistence type="predicted"/>
<dbReference type="Proteomes" id="UP000324241">
    <property type="component" value="Unassembled WGS sequence"/>
</dbReference>
<dbReference type="RefSeq" id="XP_033421879.1">
    <property type="nucleotide sequence ID" value="XM_033576024.1"/>
</dbReference>
<dbReference type="EMBL" id="QUQM01000008">
    <property type="protein sequence ID" value="KAA8642517.1"/>
    <property type="molecule type" value="Genomic_DNA"/>
</dbReference>
<dbReference type="SUPFAM" id="SSF56281">
    <property type="entry name" value="Metallo-hydrolase/oxidoreductase"/>
    <property type="match status" value="1"/>
</dbReference>
<organism evidence="1 2">
    <name type="scientific">Aspergillus tanneri</name>
    <dbReference type="NCBI Taxonomy" id="1220188"/>
    <lineage>
        <taxon>Eukaryota</taxon>
        <taxon>Fungi</taxon>
        <taxon>Dikarya</taxon>
        <taxon>Ascomycota</taxon>
        <taxon>Pezizomycotina</taxon>
        <taxon>Eurotiomycetes</taxon>
        <taxon>Eurotiomycetidae</taxon>
        <taxon>Eurotiales</taxon>
        <taxon>Aspergillaceae</taxon>
        <taxon>Aspergillus</taxon>
        <taxon>Aspergillus subgen. Circumdati</taxon>
    </lineage>
</organism>
<accession>A0A5M9MHW6</accession>
<protein>
    <submittedName>
        <fullName evidence="1">Uncharacterized protein</fullName>
    </submittedName>
</protein>
<evidence type="ECO:0000313" key="1">
    <source>
        <dbReference type="EMBL" id="KAA8642517.1"/>
    </source>
</evidence>
<reference evidence="1 2" key="1">
    <citation type="submission" date="2019-08" db="EMBL/GenBank/DDBJ databases">
        <title>The genome sequence of a newly discovered highly antifungal drug resistant Aspergillus species, Aspergillus tanneri NIH 1004.</title>
        <authorList>
            <person name="Mounaud S."/>
            <person name="Singh I."/>
            <person name="Joardar V."/>
            <person name="Pakala S."/>
            <person name="Pakala S."/>
            <person name="Venepally P."/>
            <person name="Chung J.K."/>
            <person name="Losada L."/>
            <person name="Nierman W.C."/>
        </authorList>
    </citation>
    <scope>NUCLEOTIDE SEQUENCE [LARGE SCALE GENOMIC DNA]</scope>
    <source>
        <strain evidence="1 2">NIH1004</strain>
    </source>
</reference>
<dbReference type="VEuPathDB" id="FungiDB:EYZ11_008834"/>
<name>A0A5M9MHW6_9EURO</name>
<sequence length="152" mass="16331">MAPVDEVREFMECMGGATSVLKKARAKERARIGLQKLGYGAKNGTWKNIYLTGAYELENPPRPAINAMAPQGLQEGEVTINFMVDGMPEGLNPDTGWHLRLSNGALTGHGICCASYSEAPNTQFKVTGDVSAWNTIGCLTTAPNKAFNIVTP</sequence>
<dbReference type="GeneID" id="54334163"/>
<dbReference type="AlphaFoldDB" id="A0A5M9MHW6"/>
<dbReference type="OrthoDB" id="449487at2759"/>
<gene>
    <name evidence="1" type="ORF">ATNIH1004_011462</name>
</gene>
<dbReference type="InterPro" id="IPR036866">
    <property type="entry name" value="RibonucZ/Hydroxyglut_hydro"/>
</dbReference>